<evidence type="ECO:0000256" key="6">
    <source>
        <dbReference type="SAM" id="Phobius"/>
    </source>
</evidence>
<dbReference type="GO" id="GO:0004673">
    <property type="term" value="F:protein histidine kinase activity"/>
    <property type="evidence" value="ECO:0007669"/>
    <property type="project" value="UniProtKB-EC"/>
</dbReference>
<proteinExistence type="predicted"/>
<comment type="subcellular location">
    <subcellularLocation>
        <location evidence="1">Cell membrane</location>
        <topology evidence="1">Multi-pass membrane protein</topology>
    </subcellularLocation>
</comment>
<feature type="transmembrane region" description="Helical" evidence="6">
    <location>
        <begin position="21"/>
        <end position="41"/>
    </location>
</feature>
<gene>
    <name evidence="8" type="primary">dcuS_1</name>
    <name evidence="8" type="ORF">NCTC7295_05044</name>
</gene>
<evidence type="ECO:0000256" key="4">
    <source>
        <dbReference type="ARBA" id="ARBA00022989"/>
    </source>
</evidence>
<dbReference type="EC" id="2.7.13.3" evidence="8"/>
<dbReference type="GO" id="GO:0005886">
    <property type="term" value="C:plasma membrane"/>
    <property type="evidence" value="ECO:0007669"/>
    <property type="project" value="UniProtKB-SubCell"/>
</dbReference>
<dbReference type="AlphaFoldDB" id="A0A379S922"/>
<evidence type="ECO:0000313" key="9">
    <source>
        <dbReference type="Proteomes" id="UP000254124"/>
    </source>
</evidence>
<protein>
    <submittedName>
        <fullName evidence="8">Two-component sensor kinase</fullName>
        <ecNumber evidence="8">2.7.13.3</ecNumber>
        <ecNumber evidence="8">2.7.3.-</ecNumber>
    </submittedName>
</protein>
<keyword evidence="8" id="KW-0418">Kinase</keyword>
<dbReference type="InterPro" id="IPR029151">
    <property type="entry name" value="Sensor-like_sf"/>
</dbReference>
<dbReference type="EMBL" id="UGWZ01000001">
    <property type="protein sequence ID" value="SUG17293.1"/>
    <property type="molecule type" value="Genomic_DNA"/>
</dbReference>
<dbReference type="Pfam" id="PF17203">
    <property type="entry name" value="sCache_3_2"/>
    <property type="match status" value="1"/>
</dbReference>
<evidence type="ECO:0000259" key="7">
    <source>
        <dbReference type="Pfam" id="PF17203"/>
    </source>
</evidence>
<evidence type="ECO:0000256" key="3">
    <source>
        <dbReference type="ARBA" id="ARBA00022692"/>
    </source>
</evidence>
<keyword evidence="4 6" id="KW-1133">Transmembrane helix</keyword>
<dbReference type="FunFam" id="3.30.450.20:FF:000045">
    <property type="entry name" value="Sensor histidine kinase DcuS"/>
    <property type="match status" value="1"/>
</dbReference>
<reference evidence="8 9" key="1">
    <citation type="submission" date="2018-06" db="EMBL/GenBank/DDBJ databases">
        <authorList>
            <consortium name="Pathogen Informatics"/>
            <person name="Doyle S."/>
        </authorList>
    </citation>
    <scope>NUCLEOTIDE SEQUENCE [LARGE SCALE GENOMIC DNA]</scope>
    <source>
        <strain evidence="8 9">NCTC7295</strain>
    </source>
</reference>
<organism evidence="8 9">
    <name type="scientific">Salmonella enterica subsp. arizonae</name>
    <dbReference type="NCBI Taxonomy" id="59203"/>
    <lineage>
        <taxon>Bacteria</taxon>
        <taxon>Pseudomonadati</taxon>
        <taxon>Pseudomonadota</taxon>
        <taxon>Gammaproteobacteria</taxon>
        <taxon>Enterobacterales</taxon>
        <taxon>Enterobacteriaceae</taxon>
        <taxon>Salmonella</taxon>
    </lineage>
</organism>
<name>A0A379S922_SALER</name>
<dbReference type="SUPFAM" id="SSF103190">
    <property type="entry name" value="Sensory domain-like"/>
    <property type="match status" value="1"/>
</dbReference>
<keyword evidence="5 6" id="KW-0472">Membrane</keyword>
<evidence type="ECO:0000256" key="5">
    <source>
        <dbReference type="ARBA" id="ARBA00023136"/>
    </source>
</evidence>
<evidence type="ECO:0000256" key="1">
    <source>
        <dbReference type="ARBA" id="ARBA00004651"/>
    </source>
</evidence>
<dbReference type="InterPro" id="IPR033463">
    <property type="entry name" value="sCache_3"/>
</dbReference>
<dbReference type="Gene3D" id="3.30.450.20">
    <property type="entry name" value="PAS domain"/>
    <property type="match status" value="1"/>
</dbReference>
<keyword evidence="2" id="KW-1003">Cell membrane</keyword>
<keyword evidence="8" id="KW-0808">Transferase</keyword>
<sequence length="212" mass="23196">MKHSLPCRALRKRPMKLGTTVILMVSAVLFSVLVVVHLIYFSQISSMTRDALADKALAVARSLADSPVVREGLKKPPVESGIQTLAEAVSQHNGFLFIVVTNMQGIRYSHPEAQRIGQPFKGDDILLALQGKENVAINRGFLAKALRVFTPVYDEHHRQIGVVAIGLELSHVTQQINSSRGSIIWSILFGALVGVIRHICAGQGAKTYPVWP</sequence>
<evidence type="ECO:0000313" key="8">
    <source>
        <dbReference type="EMBL" id="SUG17293.1"/>
    </source>
</evidence>
<feature type="domain" description="Single cache" evidence="7">
    <location>
        <begin position="47"/>
        <end position="179"/>
    </location>
</feature>
<evidence type="ECO:0000256" key="2">
    <source>
        <dbReference type="ARBA" id="ARBA00022475"/>
    </source>
</evidence>
<dbReference type="EC" id="2.7.3.-" evidence="8"/>
<accession>A0A379S922</accession>
<keyword evidence="3 6" id="KW-0812">Transmembrane</keyword>
<dbReference type="Proteomes" id="UP000254124">
    <property type="component" value="Unassembled WGS sequence"/>
</dbReference>